<organism evidence="9 10">
    <name type="scientific">Adlercreutzia caecimuris B7</name>
    <dbReference type="NCBI Taxonomy" id="1235794"/>
    <lineage>
        <taxon>Bacteria</taxon>
        <taxon>Bacillati</taxon>
        <taxon>Actinomycetota</taxon>
        <taxon>Coriobacteriia</taxon>
        <taxon>Eggerthellales</taxon>
        <taxon>Eggerthellaceae</taxon>
        <taxon>Adlercreutzia</taxon>
    </lineage>
</organism>
<dbReference type="RefSeq" id="WP_016308722.1">
    <property type="nucleotide sequence ID" value="NZ_KE159646.1"/>
</dbReference>
<evidence type="ECO:0000256" key="6">
    <source>
        <dbReference type="RuleBase" id="RU004355"/>
    </source>
</evidence>
<feature type="domain" description="Exonuclease VII large subunit C-terminal" evidence="7">
    <location>
        <begin position="133"/>
        <end position="468"/>
    </location>
</feature>
<dbReference type="NCBIfam" id="TIGR00237">
    <property type="entry name" value="xseA"/>
    <property type="match status" value="1"/>
</dbReference>
<dbReference type="eggNOG" id="COG1570">
    <property type="taxonomic scope" value="Bacteria"/>
</dbReference>
<dbReference type="OrthoDB" id="9802795at2"/>
<proteinExistence type="inferred from homology"/>
<evidence type="ECO:0000259" key="8">
    <source>
        <dbReference type="Pfam" id="PF13742"/>
    </source>
</evidence>
<evidence type="ECO:0000256" key="2">
    <source>
        <dbReference type="ARBA" id="ARBA00022722"/>
    </source>
</evidence>
<keyword evidence="3 5" id="KW-0378">Hydrolase</keyword>
<accession>R9L1P6</accession>
<dbReference type="InterPro" id="IPR020579">
    <property type="entry name" value="Exonuc_VII_lsu_C"/>
</dbReference>
<dbReference type="GO" id="GO:0003676">
    <property type="term" value="F:nucleic acid binding"/>
    <property type="evidence" value="ECO:0007669"/>
    <property type="project" value="InterPro"/>
</dbReference>
<evidence type="ECO:0000313" key="9">
    <source>
        <dbReference type="EMBL" id="EOS52458.1"/>
    </source>
</evidence>
<keyword evidence="1 5" id="KW-0963">Cytoplasm</keyword>
<evidence type="ECO:0000256" key="4">
    <source>
        <dbReference type="ARBA" id="ARBA00022839"/>
    </source>
</evidence>
<dbReference type="EMBL" id="ASSY01000005">
    <property type="protein sequence ID" value="EOS52458.1"/>
    <property type="molecule type" value="Genomic_DNA"/>
</dbReference>
<comment type="subcellular location">
    <subcellularLocation>
        <location evidence="5 6">Cytoplasm</location>
    </subcellularLocation>
</comment>
<gene>
    <name evidence="5" type="primary">xseA</name>
    <name evidence="9" type="ORF">C811_00493</name>
</gene>
<evidence type="ECO:0000256" key="3">
    <source>
        <dbReference type="ARBA" id="ARBA00022801"/>
    </source>
</evidence>
<comment type="subunit">
    <text evidence="5">Heterooligomer composed of large and small subunits.</text>
</comment>
<dbReference type="GO" id="GO:0009318">
    <property type="term" value="C:exodeoxyribonuclease VII complex"/>
    <property type="evidence" value="ECO:0007669"/>
    <property type="project" value="UniProtKB-UniRule"/>
</dbReference>
<dbReference type="PANTHER" id="PTHR30008:SF0">
    <property type="entry name" value="EXODEOXYRIBONUCLEASE 7 LARGE SUBUNIT"/>
    <property type="match status" value="1"/>
</dbReference>
<dbReference type="GeneID" id="82190112"/>
<dbReference type="HOGENOM" id="CLU_023625_2_2_11"/>
<dbReference type="CDD" id="cd04489">
    <property type="entry name" value="ExoVII_LU_OBF"/>
    <property type="match status" value="1"/>
</dbReference>
<dbReference type="Pfam" id="PF13742">
    <property type="entry name" value="tRNA_anti_2"/>
    <property type="match status" value="1"/>
</dbReference>
<dbReference type="Proteomes" id="UP000014204">
    <property type="component" value="Unassembled WGS sequence"/>
</dbReference>
<keyword evidence="4 5" id="KW-0269">Exonuclease</keyword>
<sequence>MTDDAELAASEEKAEPALSVSAAMGLAKGALESIVVRLVGEVSELNDKPGYKAVYFTVKDEKASLPCMMWMSRYQAAGVQLAVGALVEMTGRFSLYAAKGRMNFDVFSVTLAGEGQLRLQVANLARELEAMGLMAPERKRPLPAYPQVIGIVTSPRGSVIHDMLRTLRRRYPLAKVLFAGVPVDGPGAADAMVDGLAKVVFAGAEMVLLGRGGGSFEDLMPFNDRRLARTIAACPVPVVTGIGHETDTTIADMVSDVRASTPTAAAEAVAPAREETDGRLVALGRSLHRAEERRLDGAARALERIEALSLFREPMRLFDAEALTLDDLSDRLSRSLPAMLREDRHALSLLGAGLARMLPGLLTAPRGAVDADAGRLALRGSSLVERFDAAVADGHRRLRGAGERLPERFAAALSVNAARLHDLSPLTVLARGYAIARGEGNAVVRSVAQTPPGSALTVTVADGEIDCTVNDTRRIEVAVEDWKEDR</sequence>
<dbReference type="PATRIC" id="fig|1235794.3.peg.476"/>
<comment type="caution">
    <text evidence="9">The sequence shown here is derived from an EMBL/GenBank/DDBJ whole genome shotgun (WGS) entry which is preliminary data.</text>
</comment>
<dbReference type="InterPro" id="IPR025824">
    <property type="entry name" value="OB-fold_nuc-bd_dom"/>
</dbReference>
<evidence type="ECO:0000259" key="7">
    <source>
        <dbReference type="Pfam" id="PF02601"/>
    </source>
</evidence>
<protein>
    <recommendedName>
        <fullName evidence="5">Exodeoxyribonuclease 7 large subunit</fullName>
        <ecNumber evidence="5">3.1.11.6</ecNumber>
    </recommendedName>
    <alternativeName>
        <fullName evidence="5">Exodeoxyribonuclease VII large subunit</fullName>
        <shortName evidence="5">Exonuclease VII large subunit</shortName>
    </alternativeName>
</protein>
<reference evidence="9 10" key="1">
    <citation type="submission" date="2013-04" db="EMBL/GenBank/DDBJ databases">
        <title>The Genome Sequence of Enterorhabdus caecimuris B7.</title>
        <authorList>
            <consortium name="The Broad Institute Genomics Platform"/>
            <consortium name="The Broad Institute Genome Sequencing Center for Infectious Disease"/>
            <person name="Earl A."/>
            <person name="Xavier R."/>
            <person name="Elson C."/>
            <person name="Duck W."/>
            <person name="Walker B."/>
            <person name="Young S."/>
            <person name="Zeng Q."/>
            <person name="Gargeya S."/>
            <person name="Fitzgerald M."/>
            <person name="Haas B."/>
            <person name="Abouelleil A."/>
            <person name="Allen A.W."/>
            <person name="Alvarado L."/>
            <person name="Arachchi H.M."/>
            <person name="Berlin A.M."/>
            <person name="Chapman S.B."/>
            <person name="Gainer-Dewar J."/>
            <person name="Goldberg J."/>
            <person name="Griggs A."/>
            <person name="Gujja S."/>
            <person name="Hansen M."/>
            <person name="Howarth C."/>
            <person name="Imamovic A."/>
            <person name="Ireland A."/>
            <person name="Larimer J."/>
            <person name="McCowan C."/>
            <person name="Murphy C."/>
            <person name="Pearson M."/>
            <person name="Poon T.W."/>
            <person name="Priest M."/>
            <person name="Roberts A."/>
            <person name="Saif S."/>
            <person name="Shea T."/>
            <person name="Sisk P."/>
            <person name="Sykes S."/>
            <person name="Wortman J."/>
            <person name="Nusbaum C."/>
            <person name="Birren B."/>
        </authorList>
    </citation>
    <scope>NUCLEOTIDE SEQUENCE [LARGE SCALE GENOMIC DNA]</scope>
    <source>
        <strain evidence="9 10">B7</strain>
    </source>
</reference>
<evidence type="ECO:0000256" key="5">
    <source>
        <dbReference type="HAMAP-Rule" id="MF_00378"/>
    </source>
</evidence>
<dbReference type="GO" id="GO:0005737">
    <property type="term" value="C:cytoplasm"/>
    <property type="evidence" value="ECO:0007669"/>
    <property type="project" value="UniProtKB-SubCell"/>
</dbReference>
<keyword evidence="10" id="KW-1185">Reference proteome</keyword>
<dbReference type="HAMAP" id="MF_00378">
    <property type="entry name" value="Exonuc_7_L"/>
    <property type="match status" value="1"/>
</dbReference>
<dbReference type="EC" id="3.1.11.6" evidence="5"/>
<evidence type="ECO:0000313" key="10">
    <source>
        <dbReference type="Proteomes" id="UP000014204"/>
    </source>
</evidence>
<dbReference type="GO" id="GO:0006308">
    <property type="term" value="P:DNA catabolic process"/>
    <property type="evidence" value="ECO:0007669"/>
    <property type="project" value="UniProtKB-UniRule"/>
</dbReference>
<dbReference type="AlphaFoldDB" id="R9L1P6"/>
<evidence type="ECO:0000256" key="1">
    <source>
        <dbReference type="ARBA" id="ARBA00022490"/>
    </source>
</evidence>
<keyword evidence="2 5" id="KW-0540">Nuclease</keyword>
<name>R9L1P6_9ACTN</name>
<comment type="catalytic activity">
    <reaction evidence="5 6">
        <text>Exonucleolytic cleavage in either 5'- to 3'- or 3'- to 5'-direction to yield nucleoside 5'-phosphates.</text>
        <dbReference type="EC" id="3.1.11.6"/>
    </reaction>
</comment>
<dbReference type="Pfam" id="PF02601">
    <property type="entry name" value="Exonuc_VII_L"/>
    <property type="match status" value="1"/>
</dbReference>
<dbReference type="GO" id="GO:0008855">
    <property type="term" value="F:exodeoxyribonuclease VII activity"/>
    <property type="evidence" value="ECO:0007669"/>
    <property type="project" value="UniProtKB-UniRule"/>
</dbReference>
<dbReference type="STRING" id="1235794.C811_00493"/>
<dbReference type="PANTHER" id="PTHR30008">
    <property type="entry name" value="EXODEOXYRIBONUCLEASE 7 LARGE SUBUNIT"/>
    <property type="match status" value="1"/>
</dbReference>
<comment type="function">
    <text evidence="5">Bidirectionally degrades single-stranded DNA into large acid-insoluble oligonucleotides, which are then degraded further into small acid-soluble oligonucleotides.</text>
</comment>
<dbReference type="InterPro" id="IPR003753">
    <property type="entry name" value="Exonuc_VII_L"/>
</dbReference>
<comment type="similarity">
    <text evidence="5 6">Belongs to the XseA family.</text>
</comment>
<feature type="domain" description="OB-fold nucleic acid binding" evidence="8">
    <location>
        <begin position="19"/>
        <end position="108"/>
    </location>
</feature>